<dbReference type="Proteomes" id="UP000356253">
    <property type="component" value="Unassembled WGS sequence"/>
</dbReference>
<reference evidence="1" key="1">
    <citation type="submission" date="2019-09" db="EMBL/GenBank/DDBJ databases">
        <authorList>
            <person name="Rodrigo-Torres L."/>
            <person name="Arahal R. D."/>
            <person name="Lucena T."/>
        </authorList>
    </citation>
    <scope>NUCLEOTIDE SEQUENCE</scope>
    <source>
        <strain evidence="1">ISS653</strain>
    </source>
</reference>
<organism evidence="1 2">
    <name type="scientific">Mesonia oceanica</name>
    <dbReference type="NCBI Taxonomy" id="2687242"/>
    <lineage>
        <taxon>Bacteria</taxon>
        <taxon>Pseudomonadati</taxon>
        <taxon>Bacteroidota</taxon>
        <taxon>Flavobacteriia</taxon>
        <taxon>Flavobacteriales</taxon>
        <taxon>Flavobacteriaceae</taxon>
        <taxon>Mesonia</taxon>
    </lineage>
</organism>
<accession>A0AC61YB98</accession>
<keyword evidence="2" id="KW-1185">Reference proteome</keyword>
<evidence type="ECO:0000313" key="2">
    <source>
        <dbReference type="Proteomes" id="UP000356253"/>
    </source>
</evidence>
<dbReference type="EMBL" id="CABVMM010000012">
    <property type="protein sequence ID" value="VVV01782.1"/>
    <property type="molecule type" value="Genomic_DNA"/>
</dbReference>
<evidence type="ECO:0000313" key="1">
    <source>
        <dbReference type="EMBL" id="VVV01782.1"/>
    </source>
</evidence>
<protein>
    <submittedName>
        <fullName evidence="1">Uncharacterized protein</fullName>
    </submittedName>
</protein>
<proteinExistence type="predicted"/>
<gene>
    <name evidence="1" type="ORF">FVB9532_03076</name>
</gene>
<comment type="caution">
    <text evidence="1">The sequence shown here is derived from an EMBL/GenBank/DDBJ whole genome shotgun (WGS) entry which is preliminary data.</text>
</comment>
<sequence>MKKITLLALVLLTIWACKNDPKQENVEEVKVEDTTPKDGGKGAEIIKRVIDSAGGHRYETATIEFKFRDAAYKSVRNCGMFELSRSRTDSTGTPTESIITNMGFIYKEKGEQKTLPDSMANKYKNSVNSVHYFVQLPFGLDDPAVRKELIAEDSIQGKAYDEIQVNFKKQGGGEDYHDTYIYWVNKNTYKVDYLAYSYETNGGGMRFREAINPREVEGIRFVDYKNYTPKKGSSPKLNELDELFEKGELELYSTIENKDIKVEVLDRKCG</sequence>
<name>A0AC61YB98_9FLAO</name>